<organism evidence="2 3">
    <name type="scientific">Clostridium butyricum E4 str. BoNT E BL5262</name>
    <dbReference type="NCBI Taxonomy" id="632245"/>
    <lineage>
        <taxon>Bacteria</taxon>
        <taxon>Bacillati</taxon>
        <taxon>Bacillota</taxon>
        <taxon>Clostridia</taxon>
        <taxon>Eubacteriales</taxon>
        <taxon>Clostridiaceae</taxon>
        <taxon>Clostridium</taxon>
    </lineage>
</organism>
<evidence type="ECO:0000256" key="1">
    <source>
        <dbReference type="SAM" id="SignalP"/>
    </source>
</evidence>
<comment type="caution">
    <text evidence="2">The sequence shown here is derived from an EMBL/GenBank/DDBJ whole genome shotgun (WGS) entry which is preliminary data.</text>
</comment>
<dbReference type="Proteomes" id="UP000003081">
    <property type="component" value="Unassembled WGS sequence"/>
</dbReference>
<evidence type="ECO:0000313" key="3">
    <source>
        <dbReference type="Proteomes" id="UP000003081"/>
    </source>
</evidence>
<keyword evidence="3" id="KW-1185">Reference proteome</keyword>
<name>C4ICZ9_CLOBU</name>
<protein>
    <submittedName>
        <fullName evidence="2">Uncharacterized protein</fullName>
    </submittedName>
</protein>
<keyword evidence="1" id="KW-0732">Signal</keyword>
<sequence length="106" mass="11411">MKLMKSKVTKIGAITLALSAITVGAFAADNIKNKQNSIEEYSINSQDVLDSVICEPAKILGEDEQLESLDSISIVTNALKISDLEKDGEATNELIENVEDASIVEN</sequence>
<feature type="chain" id="PRO_5002937157" evidence="1">
    <location>
        <begin position="28"/>
        <end position="106"/>
    </location>
</feature>
<dbReference type="RefSeq" id="WP_003408455.1">
    <property type="nucleotide sequence ID" value="NZ_ACOM01000002.1"/>
</dbReference>
<feature type="signal peptide" evidence="1">
    <location>
        <begin position="1"/>
        <end position="27"/>
    </location>
</feature>
<evidence type="ECO:0000313" key="2">
    <source>
        <dbReference type="EMBL" id="EEP55816.1"/>
    </source>
</evidence>
<gene>
    <name evidence="2" type="ORF">CLP_3226</name>
</gene>
<dbReference type="HOGENOM" id="CLU_2218452_0_0_9"/>
<dbReference type="EMBL" id="ACOM01000002">
    <property type="protein sequence ID" value="EEP55816.1"/>
    <property type="molecule type" value="Genomic_DNA"/>
</dbReference>
<dbReference type="AlphaFoldDB" id="C4ICZ9"/>
<proteinExistence type="predicted"/>
<reference evidence="2 3" key="1">
    <citation type="submission" date="2009-08" db="EMBL/GenBank/DDBJ databases">
        <authorList>
            <person name="Shrivastava S."/>
            <person name="Brinkac L.B."/>
            <person name="Brown J.L."/>
            <person name="Bruce D.B."/>
            <person name="Detter C."/>
            <person name="Green L.D."/>
            <person name="Munk C.A."/>
            <person name="Rogers Y.C."/>
            <person name="Tapia R."/>
            <person name="Sims D.R."/>
            <person name="Smith L.A."/>
            <person name="Smith T.J."/>
            <person name="Sutton G."/>
            <person name="Brettin T."/>
        </authorList>
    </citation>
    <scope>NUCLEOTIDE SEQUENCE [LARGE SCALE GENOMIC DNA]</scope>
    <source>
        <strain evidence="3">E4 str. BoNT E BL5262</strain>
    </source>
</reference>
<accession>C4ICZ9</accession>